<protein>
    <submittedName>
        <fullName evidence="2">Uncharacterized protein</fullName>
    </submittedName>
</protein>
<feature type="compositionally biased region" description="Basic residues" evidence="1">
    <location>
        <begin position="1"/>
        <end position="19"/>
    </location>
</feature>
<proteinExistence type="predicted"/>
<sequence length="51" mass="6096">DRRPRPRRRPRRRPNRLRGHPGGPGRRPLHPHRRAPRGLRRRLSEALADTV</sequence>
<accession>A0A6J4NHV6</accession>
<feature type="non-terminal residue" evidence="2">
    <location>
        <position position="1"/>
    </location>
</feature>
<dbReference type="EMBL" id="CADCUW010000049">
    <property type="protein sequence ID" value="CAA9387704.1"/>
    <property type="molecule type" value="Genomic_DNA"/>
</dbReference>
<reference evidence="2" key="1">
    <citation type="submission" date="2020-02" db="EMBL/GenBank/DDBJ databases">
        <authorList>
            <person name="Meier V. D."/>
        </authorList>
    </citation>
    <scope>NUCLEOTIDE SEQUENCE</scope>
    <source>
        <strain evidence="2">AVDCRST_MAG01</strain>
    </source>
</reference>
<feature type="non-terminal residue" evidence="2">
    <location>
        <position position="51"/>
    </location>
</feature>
<feature type="compositionally biased region" description="Basic residues" evidence="1">
    <location>
        <begin position="27"/>
        <end position="41"/>
    </location>
</feature>
<organism evidence="2">
    <name type="scientific">uncultured Rubrobacteraceae bacterium</name>
    <dbReference type="NCBI Taxonomy" id="349277"/>
    <lineage>
        <taxon>Bacteria</taxon>
        <taxon>Bacillati</taxon>
        <taxon>Actinomycetota</taxon>
        <taxon>Rubrobacteria</taxon>
        <taxon>Rubrobacterales</taxon>
        <taxon>Rubrobacteraceae</taxon>
        <taxon>environmental samples</taxon>
    </lineage>
</organism>
<gene>
    <name evidence="2" type="ORF">AVDCRST_MAG01-01-332</name>
</gene>
<evidence type="ECO:0000313" key="2">
    <source>
        <dbReference type="EMBL" id="CAA9387704.1"/>
    </source>
</evidence>
<name>A0A6J4NHV6_9ACTN</name>
<evidence type="ECO:0000256" key="1">
    <source>
        <dbReference type="SAM" id="MobiDB-lite"/>
    </source>
</evidence>
<dbReference type="AlphaFoldDB" id="A0A6J4NHV6"/>
<feature type="region of interest" description="Disordered" evidence="1">
    <location>
        <begin position="1"/>
        <end position="51"/>
    </location>
</feature>